<dbReference type="STRING" id="195064.SAMN05421721_10242"/>
<evidence type="ECO:0000256" key="1">
    <source>
        <dbReference type="ARBA" id="ARBA00000439"/>
    </source>
</evidence>
<evidence type="ECO:0000256" key="5">
    <source>
        <dbReference type="ARBA" id="ARBA00022676"/>
    </source>
</evidence>
<dbReference type="NCBIfam" id="NF011080">
    <property type="entry name" value="PRK14508.1-3"/>
    <property type="match status" value="1"/>
</dbReference>
<protein>
    <recommendedName>
        <fullName evidence="4 10">4-alpha-glucanotransferase</fullName>
        <ecNumber evidence="3 10">2.4.1.25</ecNumber>
    </recommendedName>
    <alternativeName>
        <fullName evidence="8 10">Amylomaltase</fullName>
    </alternativeName>
    <alternativeName>
        <fullName evidence="9 10">Disproportionating enzyme</fullName>
    </alternativeName>
</protein>
<evidence type="ECO:0000313" key="11">
    <source>
        <dbReference type="EMBL" id="SFM28785.1"/>
    </source>
</evidence>
<reference evidence="11 12" key="1">
    <citation type="submission" date="2016-10" db="EMBL/GenBank/DDBJ databases">
        <authorList>
            <person name="de Groot N.N."/>
        </authorList>
    </citation>
    <scope>NUCLEOTIDE SEQUENCE [LARGE SCALE GENOMIC DNA]</scope>
    <source>
        <strain evidence="11 12">DSM 4180</strain>
    </source>
</reference>
<evidence type="ECO:0000313" key="12">
    <source>
        <dbReference type="Proteomes" id="UP000199556"/>
    </source>
</evidence>
<comment type="catalytic activity">
    <reaction evidence="1 10">
        <text>Transfers a segment of a (1-&gt;4)-alpha-D-glucan to a new position in an acceptor, which may be glucose or a (1-&gt;4)-alpha-D-glucan.</text>
        <dbReference type="EC" id="2.4.1.25"/>
    </reaction>
</comment>
<evidence type="ECO:0000256" key="4">
    <source>
        <dbReference type="ARBA" id="ARBA00020295"/>
    </source>
</evidence>
<gene>
    <name evidence="11" type="ORF">SAMN05421721_10242</name>
</gene>
<dbReference type="Gene3D" id="3.20.20.80">
    <property type="entry name" value="Glycosidases"/>
    <property type="match status" value="1"/>
</dbReference>
<keyword evidence="6 10" id="KW-0808">Transferase</keyword>
<organism evidence="11 12">
    <name type="scientific">Ectothiorhodospira mobilis</name>
    <dbReference type="NCBI Taxonomy" id="195064"/>
    <lineage>
        <taxon>Bacteria</taxon>
        <taxon>Pseudomonadati</taxon>
        <taxon>Pseudomonadota</taxon>
        <taxon>Gammaproteobacteria</taxon>
        <taxon>Chromatiales</taxon>
        <taxon>Ectothiorhodospiraceae</taxon>
        <taxon>Ectothiorhodospira</taxon>
    </lineage>
</organism>
<dbReference type="AlphaFoldDB" id="A0A1I4PN23"/>
<keyword evidence="7 10" id="KW-0119">Carbohydrate metabolism</keyword>
<dbReference type="PANTHER" id="PTHR32438">
    <property type="entry name" value="4-ALPHA-GLUCANOTRANSFERASE DPE1, CHLOROPLASTIC/AMYLOPLASTIC"/>
    <property type="match status" value="1"/>
</dbReference>
<evidence type="ECO:0000256" key="9">
    <source>
        <dbReference type="ARBA" id="ARBA00031501"/>
    </source>
</evidence>
<dbReference type="InterPro" id="IPR017853">
    <property type="entry name" value="GH"/>
</dbReference>
<name>A0A1I4PN23_ECTMO</name>
<dbReference type="OrthoDB" id="9763489at2"/>
<dbReference type="EC" id="2.4.1.25" evidence="3 10"/>
<dbReference type="RefSeq" id="WP_090483467.1">
    <property type="nucleotide sequence ID" value="NZ_FOUO01000002.1"/>
</dbReference>
<dbReference type="SUPFAM" id="SSF51445">
    <property type="entry name" value="(Trans)glycosidases"/>
    <property type="match status" value="1"/>
</dbReference>
<accession>A0A1I4PN23</accession>
<proteinExistence type="inferred from homology"/>
<evidence type="ECO:0000256" key="8">
    <source>
        <dbReference type="ARBA" id="ARBA00031423"/>
    </source>
</evidence>
<dbReference type="Pfam" id="PF02446">
    <property type="entry name" value="Glyco_hydro_77"/>
    <property type="match status" value="1"/>
</dbReference>
<sequence length="495" mass="55908">MTDDNPRDNPILDRRRAGLLLHPTSLPGPDCRGAMGPEAHRFVEFLEASGITVWQVLPLNQPHDGGSPYQCMSVHAGNTQLICLRDLAGRGWLEDWTPEPEARDPLHCDVLRRAHAGFRTHASQADHEAFEDFKARQGFWLEDYALYLALRAEHGRAPWWAWAPPLRDREPAALEQARSRHAQALEQYRFEQFLFRQQWAAVKRHANERGILLFGDMPIFVAHDSADVWAHRPLFDLDESGRPGCVAGVPPDYFSSTGQRWGNPLYRWDTMASRGFAWWIERIGGALEMVDLIRIDHFRGFEASWAIPAQEETAVHGHWRPAPGQALFTRLREHFGALPLVAEDLGVITPEVEALRDENGLPGMKILQFAFEGGASNPYLPHQHVPNCVVYTGTHDNDTTLGWFNTCGEALQERILDYLGQPGEAMPWPLVRSALASVARLAVVPMQDVLALDGRHRMNVPGTTGDNWNWRFDWDQVPADLAGRLRGMMALYGRV</sequence>
<dbReference type="EMBL" id="FOUO01000002">
    <property type="protein sequence ID" value="SFM28785.1"/>
    <property type="molecule type" value="Genomic_DNA"/>
</dbReference>
<evidence type="ECO:0000256" key="6">
    <source>
        <dbReference type="ARBA" id="ARBA00022679"/>
    </source>
</evidence>
<dbReference type="InterPro" id="IPR003385">
    <property type="entry name" value="Glyco_hydro_77"/>
</dbReference>
<evidence type="ECO:0000256" key="7">
    <source>
        <dbReference type="ARBA" id="ARBA00023277"/>
    </source>
</evidence>
<keyword evidence="5 10" id="KW-0328">Glycosyltransferase</keyword>
<evidence type="ECO:0000256" key="3">
    <source>
        <dbReference type="ARBA" id="ARBA00012560"/>
    </source>
</evidence>
<dbReference type="GO" id="GO:0005975">
    <property type="term" value="P:carbohydrate metabolic process"/>
    <property type="evidence" value="ECO:0007669"/>
    <property type="project" value="InterPro"/>
</dbReference>
<dbReference type="GO" id="GO:0004134">
    <property type="term" value="F:4-alpha-glucanotransferase activity"/>
    <property type="evidence" value="ECO:0007669"/>
    <property type="project" value="UniProtKB-EC"/>
</dbReference>
<keyword evidence="12" id="KW-1185">Reference proteome</keyword>
<comment type="similarity">
    <text evidence="2 10">Belongs to the disproportionating enzyme family.</text>
</comment>
<dbReference type="Proteomes" id="UP000199556">
    <property type="component" value="Unassembled WGS sequence"/>
</dbReference>
<dbReference type="NCBIfam" id="TIGR00217">
    <property type="entry name" value="malQ"/>
    <property type="match status" value="1"/>
</dbReference>
<evidence type="ECO:0000256" key="2">
    <source>
        <dbReference type="ARBA" id="ARBA00005684"/>
    </source>
</evidence>
<evidence type="ECO:0000256" key="10">
    <source>
        <dbReference type="RuleBase" id="RU361207"/>
    </source>
</evidence>
<dbReference type="PANTHER" id="PTHR32438:SF5">
    <property type="entry name" value="4-ALPHA-GLUCANOTRANSFERASE DPE1, CHLOROPLASTIC_AMYLOPLASTIC"/>
    <property type="match status" value="1"/>
</dbReference>